<evidence type="ECO:0000313" key="4">
    <source>
        <dbReference type="EMBL" id="VWC50807.1"/>
    </source>
</evidence>
<dbReference type="SUPFAM" id="SSF50960">
    <property type="entry name" value="TolB, C-terminal domain"/>
    <property type="match status" value="1"/>
</dbReference>
<protein>
    <submittedName>
        <fullName evidence="4">RhsD protein</fullName>
    </submittedName>
</protein>
<keyword evidence="1" id="KW-0677">Repeat</keyword>
<dbReference type="CDD" id="cd14740">
    <property type="entry name" value="PAAR_4"/>
    <property type="match status" value="1"/>
</dbReference>
<evidence type="ECO:0000259" key="3">
    <source>
        <dbReference type="Pfam" id="PF25023"/>
    </source>
</evidence>
<dbReference type="InterPro" id="IPR045351">
    <property type="entry name" value="DUF6531"/>
</dbReference>
<evidence type="ECO:0000256" key="1">
    <source>
        <dbReference type="ARBA" id="ARBA00022737"/>
    </source>
</evidence>
<feature type="domain" description="Teneurin-like YD-shell" evidence="3">
    <location>
        <begin position="679"/>
        <end position="863"/>
    </location>
</feature>
<evidence type="ECO:0000313" key="5">
    <source>
        <dbReference type="Proteomes" id="UP000494260"/>
    </source>
</evidence>
<name>A0A6P2SZJ1_BURL3</name>
<dbReference type="NCBIfam" id="TIGR01643">
    <property type="entry name" value="YD_repeat_2x"/>
    <property type="match status" value="8"/>
</dbReference>
<organism evidence="4 5">
    <name type="scientific">Burkholderia lata (strain ATCC 17760 / DSM 23089 / LMG 22485 / NCIMB 9086 / R18194 / 383)</name>
    <dbReference type="NCBI Taxonomy" id="482957"/>
    <lineage>
        <taxon>Bacteria</taxon>
        <taxon>Pseudomonadati</taxon>
        <taxon>Pseudomonadota</taxon>
        <taxon>Betaproteobacteria</taxon>
        <taxon>Burkholderiales</taxon>
        <taxon>Burkholderiaceae</taxon>
        <taxon>Burkholderia</taxon>
        <taxon>Burkholderia cepacia complex</taxon>
    </lineage>
</organism>
<dbReference type="EMBL" id="CABVQH010000001">
    <property type="protein sequence ID" value="VWC50807.1"/>
    <property type="molecule type" value="Genomic_DNA"/>
</dbReference>
<reference evidence="4 5" key="1">
    <citation type="submission" date="2019-09" db="EMBL/GenBank/DDBJ databases">
        <authorList>
            <person name="Depoorter E."/>
        </authorList>
    </citation>
    <scope>NUCLEOTIDE SEQUENCE [LARGE SCALE GENOMIC DNA]</scope>
    <source>
        <strain evidence="4">R-18109</strain>
    </source>
</reference>
<dbReference type="Pfam" id="PF05593">
    <property type="entry name" value="RHS_repeat"/>
    <property type="match status" value="3"/>
</dbReference>
<accession>A0A6P2SZJ1</accession>
<feature type="domain" description="Teneurin-like YD-shell" evidence="3">
    <location>
        <begin position="1307"/>
        <end position="1381"/>
    </location>
</feature>
<dbReference type="NCBIfam" id="TIGR03696">
    <property type="entry name" value="Rhs_assc_core"/>
    <property type="match status" value="1"/>
</dbReference>
<gene>
    <name evidence="4" type="ORF">BLA18109_00009</name>
</gene>
<dbReference type="PANTHER" id="PTHR32305">
    <property type="match status" value="1"/>
</dbReference>
<dbReference type="InterPro" id="IPR006530">
    <property type="entry name" value="YD"/>
</dbReference>
<dbReference type="PANTHER" id="PTHR32305:SF15">
    <property type="entry name" value="PROTEIN RHSA-RELATED"/>
    <property type="match status" value="1"/>
</dbReference>
<sequence length="1566" mass="174061">MGLPAVKHLDPVVGVDLHSVLVAPSPTPVFLPHPHVGFMLDLREYVNAALGVIGAIAFTIVEEKAVEYLEDHPDDAKKLKDTANAVSGELQKLAKDPTVAQALKGAKTAGDIANAVGAGVGMGSIAGRPIFVNGMLRATAGTHAFHAPALHFPLGESFAPPDPDPSNDAEAYMGSKTVLANNDPMAFLALPAMSCWAVGLEPPAHNGAHTKREHLSLPTSFMLPIPTGRPVLVGGPPIVNMAALAKGLFKAFRGSEWAKTLADKLHLKPGFLKCKVLHAEPVDTTTGEVVVRQEDFTVAGRLPLTWVRRYISGNTGAGVVGVGWQTPADIRLEWVVYDGATGLIAHFPDHTTAFDSIPDDGGWPARIRDWQYGHALYRCGELLTLRTRTGIEYVYAIPHAPLWPTSGRPVTFLVQHISDPSGNAWEFVRRPEGQPLRIVEWQRDGLTGRRIECCINECIDGNREHRVDRLSSMTLIDTEGCPHPLVNYEYDRDGNLAVAFDALGRDRRFEYIDGHMMTCHTNALGASFRYSYRQQQDGKWRVDHAWGRDGLFDYRFDYDVRLGETRITNSLGHTSIMQINSRGMPVSLIDPLGGVSSYRYDERGRTCAETDPDGHTYRWEYDDDANLLAECRPDGSATRVTLDNHGRPSTVTLPDGRKWHYEWDAVGNLIAQQTPAQAIYKFEFDRSGQLVSSVGPIDAVSTFSYDQDGNLAEIIDSSGPRVRYEYDARGNTIRVDDETARSQRYEYDRVGNLKRAWTSGGREIHCAYDADDNLIGYRDHAGGLFSARYSDIGQIIARTAPDGSVVEYRYDTEGRVIEIVNEKGECYALLRDANGRIVRATDYHGNVRTYEYSLGGRLLATTNGTGGSIAYETDTLGRIVRKRVSDPRQSDAIRVETFEYDRGDNLVSANNPASRIERRYDDSGRLVEEKQGDDFTIAWTYDVTRAPIERVTRLRIGTEVLVRTIRYAYRASGLLESLQIDDGLPIVLERDANGNVFRERLTANLGREFNWTANGQLTAQRMMHGTRELFASEYLYDDHGEPSEKHNSWSMTEQYEYDAFGHLVGHENAAGVRRRFKYDPTGNLAMESGPYGVHHEASPFPENLLRSQRVIRDGNGWRAFDRAGHVCALTVDRHELTLGWDATSLLINTSSRRHEMDEYGSLHTEATVATRYDYDVFGRRVRKITTKRSAGSLHADTSNESVTTTNFFWDGDTLVAEHTVSSAMNREHEPAQWNGNAKETPFVGAANAGPSIPSPTLLRGTVQEWIYYPGTFRPLTGISRSYDFEHNTGHKGVGTVSLSDTTFGWFYLDPNGLPARVIDDNGSVTWEGRFDPWGTENAPSETGHSHQPLRFQGQYCDDETGLHYNRHRYYDPVSGNFMSADPIGLRGGNNLYAYAPNPLAWIDPTGLIHYIGITSFGQGATDWLRTEWNSGEAGRKAILDPNRNFGGFIPDSGNPEQYAFNIPKAKNKVGIDVHTEEVIAGGDGVTALPSGLLITERMPCDERCRPNVEQSAVHTVHHLQHRGFFPADKNLERVSIRLMAVFNMDLPSVLKAFRHKNGWSCPDIAP</sequence>
<dbReference type="InterPro" id="IPR050708">
    <property type="entry name" value="T6SS_VgrG/RHS"/>
</dbReference>
<dbReference type="Pfam" id="PF20148">
    <property type="entry name" value="DUF6531"/>
    <property type="match status" value="1"/>
</dbReference>
<dbReference type="Proteomes" id="UP000494260">
    <property type="component" value="Unassembled WGS sequence"/>
</dbReference>
<dbReference type="InterPro" id="IPR031325">
    <property type="entry name" value="RHS_repeat"/>
</dbReference>
<feature type="domain" description="DUF6531" evidence="2">
    <location>
        <begin position="280"/>
        <end position="335"/>
    </location>
</feature>
<dbReference type="InterPro" id="IPR056823">
    <property type="entry name" value="TEN-like_YD-shell"/>
</dbReference>
<dbReference type="Gene3D" id="2.180.10.10">
    <property type="entry name" value="RHS repeat-associated core"/>
    <property type="match status" value="2"/>
</dbReference>
<dbReference type="InterPro" id="IPR022385">
    <property type="entry name" value="Rhs_assc_core"/>
</dbReference>
<proteinExistence type="predicted"/>
<dbReference type="RefSeq" id="WP_174948556.1">
    <property type="nucleotide sequence ID" value="NZ_CABVQH010000001.1"/>
</dbReference>
<dbReference type="Pfam" id="PF25023">
    <property type="entry name" value="TEN_YD-shell"/>
    <property type="match status" value="2"/>
</dbReference>
<evidence type="ECO:0000259" key="2">
    <source>
        <dbReference type="Pfam" id="PF20148"/>
    </source>
</evidence>